<dbReference type="GO" id="GO:0046872">
    <property type="term" value="F:metal ion binding"/>
    <property type="evidence" value="ECO:0007669"/>
    <property type="project" value="UniProtKB-KW"/>
</dbReference>
<dbReference type="EMBL" id="LIZT01000030">
    <property type="protein sequence ID" value="KPJ50128.1"/>
    <property type="molecule type" value="Genomic_DNA"/>
</dbReference>
<feature type="domain" description="4Fe-4S ferredoxin-type" evidence="4">
    <location>
        <begin position="330"/>
        <end position="359"/>
    </location>
</feature>
<dbReference type="Pfam" id="PF04015">
    <property type="entry name" value="DUF362"/>
    <property type="match status" value="1"/>
</dbReference>
<dbReference type="GO" id="GO:0051536">
    <property type="term" value="F:iron-sulfur cluster binding"/>
    <property type="evidence" value="ECO:0007669"/>
    <property type="project" value="UniProtKB-KW"/>
</dbReference>
<dbReference type="InterPro" id="IPR017896">
    <property type="entry name" value="4Fe4S_Fe-S-bd"/>
</dbReference>
<reference evidence="5 6" key="1">
    <citation type="journal article" date="2015" name="Microbiome">
        <title>Genomic resolution of linkages in carbon, nitrogen, and sulfur cycling among widespread estuary sediment bacteria.</title>
        <authorList>
            <person name="Baker B.J."/>
            <person name="Lazar C.S."/>
            <person name="Teske A.P."/>
            <person name="Dick G.J."/>
        </authorList>
    </citation>
    <scope>NUCLEOTIDE SEQUENCE [LARGE SCALE GENOMIC DNA]</scope>
    <source>
        <strain evidence="5">DG_26</strain>
    </source>
</reference>
<evidence type="ECO:0000256" key="1">
    <source>
        <dbReference type="ARBA" id="ARBA00022723"/>
    </source>
</evidence>
<keyword evidence="1" id="KW-0479">Metal-binding</keyword>
<dbReference type="SUPFAM" id="SSF54862">
    <property type="entry name" value="4Fe-4S ferredoxins"/>
    <property type="match status" value="1"/>
</dbReference>
<evidence type="ECO:0000256" key="2">
    <source>
        <dbReference type="ARBA" id="ARBA00023004"/>
    </source>
</evidence>
<keyword evidence="3" id="KW-0411">Iron-sulfur</keyword>
<proteinExistence type="predicted"/>
<evidence type="ECO:0000313" key="6">
    <source>
        <dbReference type="Proteomes" id="UP000051124"/>
    </source>
</evidence>
<feature type="domain" description="4Fe-4S ferredoxin-type" evidence="4">
    <location>
        <begin position="302"/>
        <end position="329"/>
    </location>
</feature>
<dbReference type="AlphaFoldDB" id="A0A0S7WIZ9"/>
<dbReference type="InterPro" id="IPR007160">
    <property type="entry name" value="DUF362"/>
</dbReference>
<evidence type="ECO:0000313" key="5">
    <source>
        <dbReference type="EMBL" id="KPJ50128.1"/>
    </source>
</evidence>
<name>A0A0S7WIZ9_UNCT6</name>
<dbReference type="InterPro" id="IPR017900">
    <property type="entry name" value="4Fe4S_Fe_S_CS"/>
</dbReference>
<accession>A0A0S7WIZ9</accession>
<dbReference type="Gene3D" id="3.30.70.20">
    <property type="match status" value="1"/>
</dbReference>
<dbReference type="PROSITE" id="PS51379">
    <property type="entry name" value="4FE4S_FER_2"/>
    <property type="match status" value="2"/>
</dbReference>
<organism evidence="5 6">
    <name type="scientific">candidate division TA06 bacterium DG_26</name>
    <dbReference type="NCBI Taxonomy" id="1703771"/>
    <lineage>
        <taxon>Bacteria</taxon>
        <taxon>Bacteria division TA06</taxon>
    </lineage>
</organism>
<gene>
    <name evidence="5" type="ORF">AMJ40_03710</name>
</gene>
<dbReference type="PROSITE" id="PS00198">
    <property type="entry name" value="4FE4S_FER_1"/>
    <property type="match status" value="1"/>
</dbReference>
<evidence type="ECO:0000256" key="3">
    <source>
        <dbReference type="ARBA" id="ARBA00023014"/>
    </source>
</evidence>
<keyword evidence="2" id="KW-0408">Iron</keyword>
<dbReference type="Proteomes" id="UP000051124">
    <property type="component" value="Unassembled WGS sequence"/>
</dbReference>
<evidence type="ECO:0000259" key="4">
    <source>
        <dbReference type="PROSITE" id="PS51379"/>
    </source>
</evidence>
<protein>
    <recommendedName>
        <fullName evidence="4">4Fe-4S ferredoxin-type domain-containing protein</fullName>
    </recommendedName>
</protein>
<comment type="caution">
    <text evidence="5">The sequence shown here is derived from an EMBL/GenBank/DDBJ whole genome shotgun (WGS) entry which is preliminary data.</text>
</comment>
<sequence>MSRATVVAVSCETYEQNEVETAVNRGIELLGIAEKLKGRTFLVKPNCLSPKSPSSCVTTHPEIVRAVVRVLKNAHRHLMIGDQPGGGHGERAIEVSGMRRVAEEEGVTITTFEREGYKRVKLSSLLRDGYFAKTYLSADMVVSLPKLKTHSQTMFTGAVKNVFGAVPLKTRRLAHSLAQLLPRAIVDIYAFRPPDLNIMDAVWGMEGDGPSQGTPRHLGLILLSEDAVALDAVASHLIGIDPMDVQTTRIAHERGIGIGDLGEIDVVGEEIESYRRKFRPPKNFFMKNPKVFSWLLYSLSSVRPRLDKRNCHRCEDCVHICSMDAITMNPYPVIDYRKCIECFSCSEVCERDAIKPKRVLHIPILSKLVRV</sequence>